<dbReference type="PRINTS" id="PR00111">
    <property type="entry name" value="ABHYDROLASE"/>
</dbReference>
<evidence type="ECO:0000259" key="2">
    <source>
        <dbReference type="Pfam" id="PF00561"/>
    </source>
</evidence>
<comment type="caution">
    <text evidence="3">The sequence shown here is derived from an EMBL/GenBank/DDBJ whole genome shotgun (WGS) entry which is preliminary data.</text>
</comment>
<proteinExistence type="predicted"/>
<dbReference type="PRINTS" id="PR00412">
    <property type="entry name" value="EPOXHYDRLASE"/>
</dbReference>
<evidence type="ECO:0000313" key="3">
    <source>
        <dbReference type="EMBL" id="TKK80146.1"/>
    </source>
</evidence>
<dbReference type="SUPFAM" id="SSF53474">
    <property type="entry name" value="alpha/beta-Hydrolases"/>
    <property type="match status" value="1"/>
</dbReference>
<organism evidence="3 4">
    <name type="scientific">Kribbella jiaozuonensis</name>
    <dbReference type="NCBI Taxonomy" id="2575441"/>
    <lineage>
        <taxon>Bacteria</taxon>
        <taxon>Bacillati</taxon>
        <taxon>Actinomycetota</taxon>
        <taxon>Actinomycetes</taxon>
        <taxon>Propionibacteriales</taxon>
        <taxon>Kribbellaceae</taxon>
        <taxon>Kribbella</taxon>
    </lineage>
</organism>
<evidence type="ECO:0000256" key="1">
    <source>
        <dbReference type="ARBA" id="ARBA00022801"/>
    </source>
</evidence>
<sequence>MPLLPASKIPAGFVEKTRQVNGIAVNYAVGGTGPTVLLIHGYPQTWYSWRKIMPVLAEHYTVIAPDLRGSGGSDAPESGYDKAALADDVHELLVGLGLDEQVNVVGHDIGTMVAYAYAAAHRSSTRRLVLLEAPQVDETAYELPAWTKAGPGLWNFGFFTLDNGLQEKIVAGREDIWVDGFIGWMEQVEGGVDDQALAEYAQSLRRPGYLRASYEYFKTFPQDVLDTIRNRSTTLTMPVLAVGAEGALGELVPEQARKYADDLTGAVVPCGHWIAEEAPELLLGHLLPFLNR</sequence>
<keyword evidence="1 3" id="KW-0378">Hydrolase</keyword>
<dbReference type="Proteomes" id="UP000305836">
    <property type="component" value="Unassembled WGS sequence"/>
</dbReference>
<dbReference type="Gene3D" id="3.40.50.1820">
    <property type="entry name" value="alpha/beta hydrolase"/>
    <property type="match status" value="1"/>
</dbReference>
<dbReference type="InterPro" id="IPR000073">
    <property type="entry name" value="AB_hydrolase_1"/>
</dbReference>
<dbReference type="InterPro" id="IPR000639">
    <property type="entry name" value="Epox_hydrolase-like"/>
</dbReference>
<reference evidence="3 4" key="1">
    <citation type="submission" date="2019-04" db="EMBL/GenBank/DDBJ databases">
        <title>Kribbella sp. NEAU-THZ 27 nov., a novel actinomycete isolated from soil.</title>
        <authorList>
            <person name="Duan L."/>
        </authorList>
    </citation>
    <scope>NUCLEOTIDE SEQUENCE [LARGE SCALE GENOMIC DNA]</scope>
    <source>
        <strain evidence="4">NEAU-THZ27</strain>
    </source>
</reference>
<dbReference type="RefSeq" id="WP_137255086.1">
    <property type="nucleotide sequence ID" value="NZ_JBHSPQ010000001.1"/>
</dbReference>
<gene>
    <name evidence="3" type="ORF">FDA38_17590</name>
</gene>
<feature type="domain" description="AB hydrolase-1" evidence="2">
    <location>
        <begin position="34"/>
        <end position="145"/>
    </location>
</feature>
<dbReference type="PANTHER" id="PTHR43329">
    <property type="entry name" value="EPOXIDE HYDROLASE"/>
    <property type="match status" value="1"/>
</dbReference>
<name>A0A4U3LYY6_9ACTN</name>
<dbReference type="GO" id="GO:0016787">
    <property type="term" value="F:hydrolase activity"/>
    <property type="evidence" value="ECO:0007669"/>
    <property type="project" value="UniProtKB-KW"/>
</dbReference>
<dbReference type="AlphaFoldDB" id="A0A4U3LYY6"/>
<dbReference type="EMBL" id="SZPZ01000002">
    <property type="protein sequence ID" value="TKK80146.1"/>
    <property type="molecule type" value="Genomic_DNA"/>
</dbReference>
<evidence type="ECO:0000313" key="4">
    <source>
        <dbReference type="Proteomes" id="UP000305836"/>
    </source>
</evidence>
<dbReference type="InterPro" id="IPR029058">
    <property type="entry name" value="AB_hydrolase_fold"/>
</dbReference>
<accession>A0A4U3LYY6</accession>
<dbReference type="OrthoDB" id="9812774at2"/>
<keyword evidence="4" id="KW-1185">Reference proteome</keyword>
<dbReference type="Pfam" id="PF00561">
    <property type="entry name" value="Abhydrolase_1"/>
    <property type="match status" value="1"/>
</dbReference>
<protein>
    <submittedName>
        <fullName evidence="3">Alpha/beta hydrolase</fullName>
    </submittedName>
</protein>